<proteinExistence type="predicted"/>
<organism evidence="1">
    <name type="scientific">Rhizophora mucronata</name>
    <name type="common">Asiatic mangrove</name>
    <dbReference type="NCBI Taxonomy" id="61149"/>
    <lineage>
        <taxon>Eukaryota</taxon>
        <taxon>Viridiplantae</taxon>
        <taxon>Streptophyta</taxon>
        <taxon>Embryophyta</taxon>
        <taxon>Tracheophyta</taxon>
        <taxon>Spermatophyta</taxon>
        <taxon>Magnoliopsida</taxon>
        <taxon>eudicotyledons</taxon>
        <taxon>Gunneridae</taxon>
        <taxon>Pentapetalae</taxon>
        <taxon>rosids</taxon>
        <taxon>fabids</taxon>
        <taxon>Malpighiales</taxon>
        <taxon>Rhizophoraceae</taxon>
        <taxon>Rhizophora</taxon>
    </lineage>
</organism>
<dbReference type="AlphaFoldDB" id="A0A2P2JE62"/>
<evidence type="ECO:0000313" key="1">
    <source>
        <dbReference type="EMBL" id="MBW91771.1"/>
    </source>
</evidence>
<dbReference type="EMBL" id="GGEC01011288">
    <property type="protein sequence ID" value="MBW91771.1"/>
    <property type="molecule type" value="Transcribed_RNA"/>
</dbReference>
<protein>
    <submittedName>
        <fullName evidence="1">Uncharacterized protein</fullName>
    </submittedName>
</protein>
<name>A0A2P2JE62_RHIMU</name>
<reference evidence="1" key="1">
    <citation type="submission" date="2018-02" db="EMBL/GenBank/DDBJ databases">
        <title>Rhizophora mucronata_Transcriptome.</title>
        <authorList>
            <person name="Meera S.P."/>
            <person name="Sreeshan A."/>
            <person name="Augustine A."/>
        </authorList>
    </citation>
    <scope>NUCLEOTIDE SEQUENCE</scope>
    <source>
        <tissue evidence="1">Leaf</tissue>
    </source>
</reference>
<accession>A0A2P2JE62</accession>
<sequence length="51" mass="6012">MLKPRIQNQQSSKKSICVINERKISRSENSHLFVQLATSLKVFKRSRGYLY</sequence>